<reference evidence="2 3" key="1">
    <citation type="submission" date="2019-03" db="EMBL/GenBank/DDBJ databases">
        <title>Genomic Encyclopedia of Archaeal and Bacterial Type Strains, Phase II (KMG-II): from individual species to whole genera.</title>
        <authorList>
            <person name="Goeker M."/>
        </authorList>
    </citation>
    <scope>NUCLEOTIDE SEQUENCE [LARGE SCALE GENOMIC DNA]</scope>
    <source>
        <strain evidence="2 3">DSM 24782</strain>
    </source>
</reference>
<evidence type="ECO:0000313" key="3">
    <source>
        <dbReference type="Proteomes" id="UP000295344"/>
    </source>
</evidence>
<dbReference type="Proteomes" id="UP000295344">
    <property type="component" value="Unassembled WGS sequence"/>
</dbReference>
<accession>A0A4R7FEK8</accession>
<keyword evidence="1" id="KW-0472">Membrane</keyword>
<name>A0A4R7FEK8_9MICO</name>
<dbReference type="AlphaFoldDB" id="A0A4R7FEK8"/>
<protein>
    <submittedName>
        <fullName evidence="2">Uncharacterized protein</fullName>
    </submittedName>
</protein>
<keyword evidence="3" id="KW-1185">Reference proteome</keyword>
<gene>
    <name evidence="2" type="ORF">CLV52_2912</name>
</gene>
<organism evidence="2 3">
    <name type="scientific">Amnibacterium kyonggiense</name>
    <dbReference type="NCBI Taxonomy" id="595671"/>
    <lineage>
        <taxon>Bacteria</taxon>
        <taxon>Bacillati</taxon>
        <taxon>Actinomycetota</taxon>
        <taxon>Actinomycetes</taxon>
        <taxon>Micrococcales</taxon>
        <taxon>Microbacteriaceae</taxon>
        <taxon>Amnibacterium</taxon>
    </lineage>
</organism>
<evidence type="ECO:0000313" key="2">
    <source>
        <dbReference type="EMBL" id="TDS75803.1"/>
    </source>
</evidence>
<dbReference type="RefSeq" id="WP_133767050.1">
    <property type="nucleotide sequence ID" value="NZ_BAAARP010000001.1"/>
</dbReference>
<proteinExistence type="predicted"/>
<feature type="transmembrane region" description="Helical" evidence="1">
    <location>
        <begin position="38"/>
        <end position="61"/>
    </location>
</feature>
<dbReference type="OrthoDB" id="5019234at2"/>
<sequence>MVHTDLAFVVLTVTGLAALVIGIRVTASGPPPMNVELYAVFAISCGATAVIAGGIGAPLIIGIARRDRAALALVNAHRPRALALPGAVSNHALLRSLRAQNPSAITPRSVVWAVDERGMELWQPGYSAPTLIVPWSTVVATSTAEMPQGRAVIAVAVFQLSDGHDLRLAFRNRFGGITLMSRGRLEDVLDDFTDLSDRVENGRN</sequence>
<evidence type="ECO:0000256" key="1">
    <source>
        <dbReference type="SAM" id="Phobius"/>
    </source>
</evidence>
<keyword evidence="1" id="KW-0812">Transmembrane</keyword>
<dbReference type="EMBL" id="SOAM01000003">
    <property type="protein sequence ID" value="TDS75803.1"/>
    <property type="molecule type" value="Genomic_DNA"/>
</dbReference>
<comment type="caution">
    <text evidence="2">The sequence shown here is derived from an EMBL/GenBank/DDBJ whole genome shotgun (WGS) entry which is preliminary data.</text>
</comment>
<keyword evidence="1" id="KW-1133">Transmembrane helix</keyword>